<feature type="domain" description="Apple" evidence="1">
    <location>
        <begin position="44"/>
        <end position="84"/>
    </location>
</feature>
<protein>
    <recommendedName>
        <fullName evidence="1">Apple domain-containing protein</fullName>
    </recommendedName>
</protein>
<evidence type="ECO:0000313" key="3">
    <source>
        <dbReference type="Proteomes" id="UP001165080"/>
    </source>
</evidence>
<name>A0A9W6BGU2_9CHLO</name>
<dbReference type="PANTHER" id="PTHR46873">
    <property type="entry name" value="EXPRESSED PROTEIN"/>
    <property type="match status" value="1"/>
</dbReference>
<gene>
    <name evidence="2" type="primary">PLESTBF000250</name>
    <name evidence="2" type="ORF">PLESTB_000511200</name>
</gene>
<proteinExistence type="predicted"/>
<organism evidence="2 3">
    <name type="scientific">Pleodorina starrii</name>
    <dbReference type="NCBI Taxonomy" id="330485"/>
    <lineage>
        <taxon>Eukaryota</taxon>
        <taxon>Viridiplantae</taxon>
        <taxon>Chlorophyta</taxon>
        <taxon>core chlorophytes</taxon>
        <taxon>Chlorophyceae</taxon>
        <taxon>CS clade</taxon>
        <taxon>Chlamydomonadales</taxon>
        <taxon>Volvocaceae</taxon>
        <taxon>Pleodorina</taxon>
    </lineage>
</organism>
<dbReference type="AlphaFoldDB" id="A0A9W6BGU2"/>
<dbReference type="EMBL" id="BRXU01000004">
    <property type="protein sequence ID" value="GLC51518.1"/>
    <property type="molecule type" value="Genomic_DNA"/>
</dbReference>
<dbReference type="Pfam" id="PF14295">
    <property type="entry name" value="PAN_4"/>
    <property type="match status" value="1"/>
</dbReference>
<accession>A0A9W6BGU2</accession>
<reference evidence="2 3" key="1">
    <citation type="journal article" date="2023" name="Commun. Biol.">
        <title>Reorganization of the ancestral sex-determining regions during the evolution of trioecy in Pleodorina starrii.</title>
        <authorList>
            <person name="Takahashi K."/>
            <person name="Suzuki S."/>
            <person name="Kawai-Toyooka H."/>
            <person name="Yamamoto K."/>
            <person name="Hamaji T."/>
            <person name="Ootsuki R."/>
            <person name="Yamaguchi H."/>
            <person name="Kawachi M."/>
            <person name="Higashiyama T."/>
            <person name="Nozaki H."/>
        </authorList>
    </citation>
    <scope>NUCLEOTIDE SEQUENCE [LARGE SCALE GENOMIC DNA]</scope>
    <source>
        <strain evidence="2 3">NIES-4479</strain>
    </source>
</reference>
<dbReference type="Gene3D" id="3.50.4.10">
    <property type="entry name" value="Hepatocyte Growth Factor"/>
    <property type="match status" value="1"/>
</dbReference>
<evidence type="ECO:0000313" key="2">
    <source>
        <dbReference type="EMBL" id="GLC51518.1"/>
    </source>
</evidence>
<dbReference type="InterPro" id="IPR003609">
    <property type="entry name" value="Pan_app"/>
</dbReference>
<dbReference type="PANTHER" id="PTHR46873:SF1">
    <property type="entry name" value="EXPRESSED PROTEIN"/>
    <property type="match status" value="1"/>
</dbReference>
<sequence length="114" mass="12393">MVEDTCRTETAEGVLYCTSLQPCTVLLDTDLNATQVLVSGERNAADSAEDCCSQCAATKFCNAWTWCSNIHGCGGQRFLQCWLKRADPTNPQPKKGYGGSPGWISGVRMAWLPV</sequence>
<evidence type="ECO:0000259" key="1">
    <source>
        <dbReference type="Pfam" id="PF14295"/>
    </source>
</evidence>
<comment type="caution">
    <text evidence="2">The sequence shown here is derived from an EMBL/GenBank/DDBJ whole genome shotgun (WGS) entry which is preliminary data.</text>
</comment>
<dbReference type="Proteomes" id="UP001165080">
    <property type="component" value="Unassembled WGS sequence"/>
</dbReference>
<keyword evidence="3" id="KW-1185">Reference proteome</keyword>